<keyword evidence="2" id="KW-1185">Reference proteome</keyword>
<organism evidence="2 3">
    <name type="scientific">Actinia tenebrosa</name>
    <name type="common">Australian red waratah sea anemone</name>
    <dbReference type="NCBI Taxonomy" id="6105"/>
    <lineage>
        <taxon>Eukaryota</taxon>
        <taxon>Metazoa</taxon>
        <taxon>Cnidaria</taxon>
        <taxon>Anthozoa</taxon>
        <taxon>Hexacorallia</taxon>
        <taxon>Actiniaria</taxon>
        <taxon>Actiniidae</taxon>
        <taxon>Actinia</taxon>
    </lineage>
</organism>
<evidence type="ECO:0000256" key="1">
    <source>
        <dbReference type="SAM" id="MobiDB-lite"/>
    </source>
</evidence>
<gene>
    <name evidence="3" type="primary">LOC116298105</name>
</gene>
<dbReference type="KEGG" id="aten:116298105"/>
<dbReference type="OrthoDB" id="2134133at2759"/>
<protein>
    <submittedName>
        <fullName evidence="3">Protein FAM149B1-like</fullName>
    </submittedName>
</protein>
<feature type="compositionally biased region" description="Polar residues" evidence="1">
    <location>
        <begin position="200"/>
        <end position="231"/>
    </location>
</feature>
<dbReference type="InParanoid" id="A0A6P8IBT9"/>
<dbReference type="InterPro" id="IPR039630">
    <property type="entry name" value="FAM149"/>
</dbReference>
<feature type="region of interest" description="Disordered" evidence="1">
    <location>
        <begin position="255"/>
        <end position="281"/>
    </location>
</feature>
<feature type="region of interest" description="Disordered" evidence="1">
    <location>
        <begin position="59"/>
        <end position="84"/>
    </location>
</feature>
<dbReference type="AlphaFoldDB" id="A0A6P8IBT9"/>
<name>A0A6P8IBT9_ACTTE</name>
<dbReference type="GeneID" id="116298105"/>
<evidence type="ECO:0000313" key="3">
    <source>
        <dbReference type="RefSeq" id="XP_031562335.1"/>
    </source>
</evidence>
<feature type="compositionally biased region" description="Basic and acidic residues" evidence="1">
    <location>
        <begin position="184"/>
        <end position="194"/>
    </location>
</feature>
<dbReference type="PANTHER" id="PTHR31997:SF1">
    <property type="entry name" value="AGAP003710-PA"/>
    <property type="match status" value="1"/>
</dbReference>
<feature type="compositionally biased region" description="Basic and acidic residues" evidence="1">
    <location>
        <begin position="74"/>
        <end position="84"/>
    </location>
</feature>
<dbReference type="Proteomes" id="UP000515163">
    <property type="component" value="Unplaced"/>
</dbReference>
<proteinExistence type="predicted"/>
<dbReference type="PANTHER" id="PTHR31997">
    <property type="entry name" value="AGAP003710-PA"/>
    <property type="match status" value="1"/>
</dbReference>
<feature type="region of interest" description="Disordered" evidence="1">
    <location>
        <begin position="178"/>
        <end position="234"/>
    </location>
</feature>
<evidence type="ECO:0000313" key="2">
    <source>
        <dbReference type="Proteomes" id="UP000515163"/>
    </source>
</evidence>
<dbReference type="RefSeq" id="XP_031562335.1">
    <property type="nucleotide sequence ID" value="XM_031706475.1"/>
</dbReference>
<feature type="region of interest" description="Disordered" evidence="1">
    <location>
        <begin position="100"/>
        <end position="124"/>
    </location>
</feature>
<reference evidence="3" key="1">
    <citation type="submission" date="2025-08" db="UniProtKB">
        <authorList>
            <consortium name="RefSeq"/>
        </authorList>
    </citation>
    <scope>IDENTIFICATION</scope>
    <source>
        <tissue evidence="3">Tentacle</tissue>
    </source>
</reference>
<sequence>MMIKSLALQHRAPSAAAIHPIDSREGTPYIQGRPGSSSTVASRMSRFGRVPDNFLNRMASAKTRRNPASQRLAPLERERPKTPNTQEDVKCEIVRGTKLLPGGERLTSPPHPLNTSSPQPWGARNGTLPPLERTVSYGESTAAVSTLVSASTTGSSNQTLHSAARSSAKAKVHFNVRASSAATDDSRRSLRERAPVFSESRPNTTHSFRTDTPSANANNRRLSTPMNNFNHSRGVLGTNRQPLDLGGITGVSMSISAGPPGSDLHTSHSGHHGDSRGISPISDEADEVESYFGHAGHQRRGRLGTIR</sequence>
<accession>A0A6P8IBT9</accession>